<dbReference type="RefSeq" id="WP_145987571.1">
    <property type="nucleotide sequence ID" value="NZ_BAAAGC010000003.1"/>
</dbReference>
<evidence type="ECO:0000256" key="2">
    <source>
        <dbReference type="ARBA" id="ARBA00022729"/>
    </source>
</evidence>
<evidence type="ECO:0000256" key="4">
    <source>
        <dbReference type="ARBA" id="ARBA00023139"/>
    </source>
</evidence>
<dbReference type="AlphaFoldDB" id="A0A5C8LM21"/>
<comment type="caution">
    <text evidence="9">The sequence shown here is derived from an EMBL/GenBank/DDBJ whole genome shotgun (WGS) entry which is preliminary data.</text>
</comment>
<keyword evidence="10" id="KW-1185">Reference proteome</keyword>
<feature type="compositionally biased region" description="Low complexity" evidence="7">
    <location>
        <begin position="38"/>
        <end position="49"/>
    </location>
</feature>
<keyword evidence="6 9" id="KW-0449">Lipoprotein</keyword>
<gene>
    <name evidence="9" type="ORF">FU839_18150</name>
</gene>
<evidence type="ECO:0000313" key="10">
    <source>
        <dbReference type="Proteomes" id="UP000321814"/>
    </source>
</evidence>
<keyword evidence="4" id="KW-0564">Palmitate</keyword>
<evidence type="ECO:0000256" key="7">
    <source>
        <dbReference type="SAM" id="MobiDB-lite"/>
    </source>
</evidence>
<keyword evidence="2 8" id="KW-0732">Signal</keyword>
<evidence type="ECO:0000256" key="1">
    <source>
        <dbReference type="ARBA" id="ARBA00004459"/>
    </source>
</evidence>
<sequence>MNTKRQRLVCILLLSQWLLACGQKGPLTLPQTPQPNKAPAEQPAPADQPVVSKEQ</sequence>
<evidence type="ECO:0000256" key="6">
    <source>
        <dbReference type="ARBA" id="ARBA00023288"/>
    </source>
</evidence>
<feature type="chain" id="PRO_5022661657" evidence="8">
    <location>
        <begin position="21"/>
        <end position="55"/>
    </location>
</feature>
<feature type="signal peptide" evidence="8">
    <location>
        <begin position="1"/>
        <end position="20"/>
    </location>
</feature>
<organism evidence="9 10">
    <name type="scientific">Rheinheimera tangshanensis</name>
    <dbReference type="NCBI Taxonomy" id="400153"/>
    <lineage>
        <taxon>Bacteria</taxon>
        <taxon>Pseudomonadati</taxon>
        <taxon>Pseudomonadota</taxon>
        <taxon>Gammaproteobacteria</taxon>
        <taxon>Chromatiales</taxon>
        <taxon>Chromatiaceae</taxon>
        <taxon>Rheinheimera</taxon>
    </lineage>
</organism>
<evidence type="ECO:0000313" key="9">
    <source>
        <dbReference type="EMBL" id="TXK77597.1"/>
    </source>
</evidence>
<dbReference type="NCBIfam" id="NF047847">
    <property type="entry name" value="SS_mature_LptM"/>
    <property type="match status" value="1"/>
</dbReference>
<accession>A0A5C8LM21</accession>
<keyword evidence="3" id="KW-0472">Membrane</keyword>
<evidence type="ECO:0000256" key="8">
    <source>
        <dbReference type="SAM" id="SignalP"/>
    </source>
</evidence>
<reference evidence="9 10" key="1">
    <citation type="submission" date="2019-08" db="EMBL/GenBank/DDBJ databases">
        <title>Draft genome analysis of Rheinheimera tangshanensis isolated from the roots of fresh rice plants (Oryza sativa).</title>
        <authorList>
            <person name="Yu Q."/>
            <person name="Qi Y."/>
            <person name="Zhang H."/>
            <person name="Pu J."/>
        </authorList>
    </citation>
    <scope>NUCLEOTIDE SEQUENCE [LARGE SCALE GENOMIC DNA]</scope>
    <source>
        <strain evidence="9 10">JA3-B52</strain>
    </source>
</reference>
<proteinExistence type="predicted"/>
<feature type="region of interest" description="Disordered" evidence="7">
    <location>
        <begin position="25"/>
        <end position="55"/>
    </location>
</feature>
<dbReference type="PROSITE" id="PS51257">
    <property type="entry name" value="PROKAR_LIPOPROTEIN"/>
    <property type="match status" value="1"/>
</dbReference>
<dbReference type="EMBL" id="VRLR01000019">
    <property type="protein sequence ID" value="TXK77597.1"/>
    <property type="molecule type" value="Genomic_DNA"/>
</dbReference>
<protein>
    <submittedName>
        <fullName evidence="9">Lipoprotein</fullName>
    </submittedName>
</protein>
<evidence type="ECO:0000256" key="3">
    <source>
        <dbReference type="ARBA" id="ARBA00023136"/>
    </source>
</evidence>
<keyword evidence="5" id="KW-0998">Cell outer membrane</keyword>
<name>A0A5C8LM21_9GAMM</name>
<dbReference type="Proteomes" id="UP000321814">
    <property type="component" value="Unassembled WGS sequence"/>
</dbReference>
<evidence type="ECO:0000256" key="5">
    <source>
        <dbReference type="ARBA" id="ARBA00023237"/>
    </source>
</evidence>
<dbReference type="OrthoDB" id="5772785at2"/>
<comment type="subcellular location">
    <subcellularLocation>
        <location evidence="1">Cell outer membrane</location>
        <topology evidence="1">Lipid-anchor</topology>
    </subcellularLocation>
</comment>
<dbReference type="InterPro" id="IPR032831">
    <property type="entry name" value="LptM_cons"/>
</dbReference>